<evidence type="ECO:0000256" key="1">
    <source>
        <dbReference type="SAM" id="Phobius"/>
    </source>
</evidence>
<dbReference type="Proteomes" id="UP000315751">
    <property type="component" value="Unassembled WGS sequence"/>
</dbReference>
<evidence type="ECO:0000256" key="2">
    <source>
        <dbReference type="SAM" id="SignalP"/>
    </source>
</evidence>
<dbReference type="RefSeq" id="WP_246130711.1">
    <property type="nucleotide sequence ID" value="NZ_VITR01000016.1"/>
</dbReference>
<evidence type="ECO:0000313" key="3">
    <source>
        <dbReference type="EMBL" id="TWB36818.1"/>
    </source>
</evidence>
<dbReference type="Pfam" id="PF09608">
    <property type="entry name" value="Alph_Pro_TM"/>
    <property type="match status" value="1"/>
</dbReference>
<evidence type="ECO:0000313" key="4">
    <source>
        <dbReference type="Proteomes" id="UP000315751"/>
    </source>
</evidence>
<dbReference type="EMBL" id="VITR01000016">
    <property type="protein sequence ID" value="TWB36818.1"/>
    <property type="molecule type" value="Genomic_DNA"/>
</dbReference>
<keyword evidence="1" id="KW-0472">Membrane</keyword>
<name>A0A560GS05_9PROT</name>
<sequence>MTVPRRKKVMVMLALLAFCMPTPWMPARAQTLVADLSSHLIAITTGFTGTDVVLFGAIDQPGDVAVVIEGPETSQTVRRKDRIAGIWINNETLKFSHVPGFYGVASNKPLDALLPPAVAQRHEIGLDHVRMLPRVDADAATVAEFRAALIRNKQREGLYGTEVGEVVFLGQRLFRTSISFPANVPIGLYTVSVYLIRDRDVVGAQTTPLAVSKIGFSADIFDFAQHDGLAYGVMGVLLAVGAGWLAGSVFRKG</sequence>
<gene>
    <name evidence="3" type="ORF">FBZ90_11640</name>
</gene>
<proteinExistence type="predicted"/>
<reference evidence="3 4" key="1">
    <citation type="submission" date="2019-06" db="EMBL/GenBank/DDBJ databases">
        <title>Genomic Encyclopedia of Type Strains, Phase IV (KMG-V): Genome sequencing to study the core and pangenomes of soil and plant-associated prokaryotes.</title>
        <authorList>
            <person name="Whitman W."/>
        </authorList>
    </citation>
    <scope>NUCLEOTIDE SEQUENCE [LARGE SCALE GENOMIC DNA]</scope>
    <source>
        <strain evidence="3 4">BR 11622</strain>
    </source>
</reference>
<dbReference type="InterPro" id="IPR019088">
    <property type="entry name" value="CHP02186-rel_TM"/>
</dbReference>
<accession>A0A560GS05</accession>
<feature type="chain" id="PRO_5022175244" evidence="2">
    <location>
        <begin position="30"/>
        <end position="253"/>
    </location>
</feature>
<keyword evidence="2" id="KW-0732">Signal</keyword>
<feature type="signal peptide" evidence="2">
    <location>
        <begin position="1"/>
        <end position="29"/>
    </location>
</feature>
<keyword evidence="1" id="KW-0812">Transmembrane</keyword>
<keyword evidence="1" id="KW-1133">Transmembrane helix</keyword>
<comment type="caution">
    <text evidence="3">The sequence shown here is derived from an EMBL/GenBank/DDBJ whole genome shotgun (WGS) entry which is preliminary data.</text>
</comment>
<feature type="transmembrane region" description="Helical" evidence="1">
    <location>
        <begin position="229"/>
        <end position="250"/>
    </location>
</feature>
<protein>
    <submittedName>
        <fullName evidence="3">Uncharacterized protein (TIGR02186 family)</fullName>
    </submittedName>
</protein>
<dbReference type="AlphaFoldDB" id="A0A560GS05"/>
<keyword evidence="4" id="KW-1185">Reference proteome</keyword>
<organism evidence="3 4">
    <name type="scientific">Nitrospirillum amazonense</name>
    <dbReference type="NCBI Taxonomy" id="28077"/>
    <lineage>
        <taxon>Bacteria</taxon>
        <taxon>Pseudomonadati</taxon>
        <taxon>Pseudomonadota</taxon>
        <taxon>Alphaproteobacteria</taxon>
        <taxon>Rhodospirillales</taxon>
        <taxon>Azospirillaceae</taxon>
        <taxon>Nitrospirillum</taxon>
    </lineage>
</organism>